<dbReference type="EMBL" id="QSPP01000080">
    <property type="protein sequence ID" value="RGJ81985.1"/>
    <property type="molecule type" value="Genomic_DNA"/>
</dbReference>
<dbReference type="GeneID" id="96992229"/>
<evidence type="ECO:0000313" key="5">
    <source>
        <dbReference type="Proteomes" id="UP000283429"/>
    </source>
</evidence>
<organism evidence="1 4">
    <name type="scientific">Phocaeicola vulgatus</name>
    <name type="common">Bacteroides vulgatus</name>
    <dbReference type="NCBI Taxonomy" id="821"/>
    <lineage>
        <taxon>Bacteria</taxon>
        <taxon>Pseudomonadati</taxon>
        <taxon>Bacteroidota</taxon>
        <taxon>Bacteroidia</taxon>
        <taxon>Bacteroidales</taxon>
        <taxon>Bacteroidaceae</taxon>
        <taxon>Phocaeicola</taxon>
    </lineage>
</organism>
<dbReference type="Proteomes" id="UP000260640">
    <property type="component" value="Unassembled WGS sequence"/>
</dbReference>
<gene>
    <name evidence="3" type="ORF">DW105_19195</name>
    <name evidence="2" type="ORF">DW783_23855</name>
    <name evidence="1" type="ORF">DXD46_18030</name>
</gene>
<comment type="caution">
    <text evidence="1">The sequence shown here is derived from an EMBL/GenBank/DDBJ whole genome shotgun (WGS) entry which is preliminary data.</text>
</comment>
<evidence type="ECO:0000313" key="2">
    <source>
        <dbReference type="EMBL" id="RHD68625.1"/>
    </source>
</evidence>
<dbReference type="EMBL" id="QSJM01000147">
    <property type="protein sequence ID" value="RHD68625.1"/>
    <property type="molecule type" value="Genomic_DNA"/>
</dbReference>
<evidence type="ECO:0000313" key="1">
    <source>
        <dbReference type="EMBL" id="RGJ81985.1"/>
    </source>
</evidence>
<evidence type="ECO:0000313" key="3">
    <source>
        <dbReference type="EMBL" id="RHJ70731.1"/>
    </source>
</evidence>
<dbReference type="InterPro" id="IPR021823">
    <property type="entry name" value="DUF3408"/>
</dbReference>
<proteinExistence type="predicted"/>
<accession>A0A3E4JH21</accession>
<reference evidence="4 5" key="1">
    <citation type="submission" date="2018-08" db="EMBL/GenBank/DDBJ databases">
        <title>A genome reference for cultivated species of the human gut microbiota.</title>
        <authorList>
            <person name="Zou Y."/>
            <person name="Xue W."/>
            <person name="Luo G."/>
        </authorList>
    </citation>
    <scope>NUCLEOTIDE SEQUENCE [LARGE SCALE GENOMIC DNA]</scope>
    <source>
        <strain evidence="3 6">AM09-18</strain>
        <strain evidence="2 5">AM30-40</strain>
        <strain evidence="1 4">TM05-16</strain>
    </source>
</reference>
<dbReference type="AlphaFoldDB" id="A0A3E4JH21"/>
<name>A0A3E4JH21_PHOVU</name>
<protein>
    <submittedName>
        <fullName evidence="1">DUF3408 domain-containing protein</fullName>
    </submittedName>
</protein>
<dbReference type="Proteomes" id="UP000283958">
    <property type="component" value="Unassembled WGS sequence"/>
</dbReference>
<dbReference type="Proteomes" id="UP000283429">
    <property type="component" value="Unassembled WGS sequence"/>
</dbReference>
<sequence>MKEGKEDMPLVGKTMAEGHTHRMAVLCEKLGSTLREILDGTCPQPAKPEKAPKRPALEKYRETYLIPPKIKGPKAVFISEETRSALDMIVLRLGCRGMSVSGLLENLARRHLETYRQDIERWRKL</sequence>
<evidence type="ECO:0000313" key="4">
    <source>
        <dbReference type="Proteomes" id="UP000260640"/>
    </source>
</evidence>
<evidence type="ECO:0000313" key="6">
    <source>
        <dbReference type="Proteomes" id="UP000283958"/>
    </source>
</evidence>
<dbReference type="EMBL" id="QRMN01000068">
    <property type="protein sequence ID" value="RHJ70731.1"/>
    <property type="molecule type" value="Genomic_DNA"/>
</dbReference>
<dbReference type="Pfam" id="PF11888">
    <property type="entry name" value="DUF3408"/>
    <property type="match status" value="1"/>
</dbReference>
<dbReference type="RefSeq" id="WP_004330044.1">
    <property type="nucleotide sequence ID" value="NZ_CP181425.1"/>
</dbReference>